<comment type="similarity">
    <text evidence="1">Belongs to the AHA1 family.</text>
</comment>
<protein>
    <submittedName>
        <fullName evidence="3">SRPBCC family protein</fullName>
    </submittedName>
</protein>
<evidence type="ECO:0000313" key="4">
    <source>
        <dbReference type="Proteomes" id="UP001501599"/>
    </source>
</evidence>
<accession>A0ABP5MHQ5</accession>
<keyword evidence="4" id="KW-1185">Reference proteome</keyword>
<dbReference type="InterPro" id="IPR023393">
    <property type="entry name" value="START-like_dom_sf"/>
</dbReference>
<evidence type="ECO:0000256" key="1">
    <source>
        <dbReference type="ARBA" id="ARBA00006817"/>
    </source>
</evidence>
<feature type="domain" description="Activator of Hsp90 ATPase homologue 1/2-like C-terminal" evidence="2">
    <location>
        <begin position="21"/>
        <end position="149"/>
    </location>
</feature>
<sequence length="153" mass="17271">MSTSHERVGEQSIVHRRTFRASVEELHRVHTTADLFVRWMGPRGSSVRLDRFDATTGGSFDYTVEVGDGRYRFWGSYHEVLPTRITHTWQFEGEHAVTLEVLEFVEVAPGLADLVVTSTYSSKEACDAMVESALDGGMDEDFERIDELLAELA</sequence>
<dbReference type="RefSeq" id="WP_344343008.1">
    <property type="nucleotide sequence ID" value="NZ_BAAAQT010000006.1"/>
</dbReference>
<evidence type="ECO:0000259" key="2">
    <source>
        <dbReference type="Pfam" id="PF08327"/>
    </source>
</evidence>
<dbReference type="EMBL" id="BAAAQT010000006">
    <property type="protein sequence ID" value="GAA2174188.1"/>
    <property type="molecule type" value="Genomic_DNA"/>
</dbReference>
<proteinExistence type="inferred from homology"/>
<dbReference type="Gene3D" id="3.30.530.20">
    <property type="match status" value="1"/>
</dbReference>
<evidence type="ECO:0000313" key="3">
    <source>
        <dbReference type="EMBL" id="GAA2174188.1"/>
    </source>
</evidence>
<dbReference type="SUPFAM" id="SSF55961">
    <property type="entry name" value="Bet v1-like"/>
    <property type="match status" value="1"/>
</dbReference>
<dbReference type="Proteomes" id="UP001501599">
    <property type="component" value="Unassembled WGS sequence"/>
</dbReference>
<organism evidence="3 4">
    <name type="scientific">Agrococcus versicolor</name>
    <dbReference type="NCBI Taxonomy" id="501482"/>
    <lineage>
        <taxon>Bacteria</taxon>
        <taxon>Bacillati</taxon>
        <taxon>Actinomycetota</taxon>
        <taxon>Actinomycetes</taxon>
        <taxon>Micrococcales</taxon>
        <taxon>Microbacteriaceae</taxon>
        <taxon>Agrococcus</taxon>
    </lineage>
</organism>
<dbReference type="InterPro" id="IPR013538">
    <property type="entry name" value="ASHA1/2-like_C"/>
</dbReference>
<name>A0ABP5MHQ5_9MICO</name>
<dbReference type="Pfam" id="PF08327">
    <property type="entry name" value="AHSA1"/>
    <property type="match status" value="1"/>
</dbReference>
<comment type="caution">
    <text evidence="3">The sequence shown here is derived from an EMBL/GenBank/DDBJ whole genome shotgun (WGS) entry which is preliminary data.</text>
</comment>
<gene>
    <name evidence="3" type="ORF">GCM10009846_19190</name>
</gene>
<reference evidence="4" key="1">
    <citation type="journal article" date="2019" name="Int. J. Syst. Evol. Microbiol.">
        <title>The Global Catalogue of Microorganisms (GCM) 10K type strain sequencing project: providing services to taxonomists for standard genome sequencing and annotation.</title>
        <authorList>
            <consortium name="The Broad Institute Genomics Platform"/>
            <consortium name="The Broad Institute Genome Sequencing Center for Infectious Disease"/>
            <person name="Wu L."/>
            <person name="Ma J."/>
        </authorList>
    </citation>
    <scope>NUCLEOTIDE SEQUENCE [LARGE SCALE GENOMIC DNA]</scope>
    <source>
        <strain evidence="4">JCM 16026</strain>
    </source>
</reference>